<feature type="transmembrane region" description="Helical" evidence="6">
    <location>
        <begin position="637"/>
        <end position="655"/>
    </location>
</feature>
<dbReference type="InterPro" id="IPR000731">
    <property type="entry name" value="SSD"/>
</dbReference>
<feature type="transmembrane region" description="Helical" evidence="6">
    <location>
        <begin position="220"/>
        <end position="242"/>
    </location>
</feature>
<keyword evidence="4 6" id="KW-1133">Transmembrane helix</keyword>
<dbReference type="PANTHER" id="PTHR33406:SF10">
    <property type="entry name" value="SSD DOMAIN-CONTAINING PROTEIN"/>
    <property type="match status" value="1"/>
</dbReference>
<feature type="transmembrane region" description="Helical" evidence="6">
    <location>
        <begin position="357"/>
        <end position="381"/>
    </location>
</feature>
<name>A0A6N6VRM2_9HYPH</name>
<keyword evidence="2" id="KW-1003">Cell membrane</keyword>
<dbReference type="GO" id="GO:0005886">
    <property type="term" value="C:plasma membrane"/>
    <property type="evidence" value="ECO:0007669"/>
    <property type="project" value="UniProtKB-SubCell"/>
</dbReference>
<gene>
    <name evidence="8" type="ORF">F2P47_00475</name>
</gene>
<evidence type="ECO:0000259" key="7">
    <source>
        <dbReference type="PROSITE" id="PS50156"/>
    </source>
</evidence>
<feature type="transmembrane region" description="Helical" evidence="6">
    <location>
        <begin position="12"/>
        <end position="32"/>
    </location>
</feature>
<feature type="transmembrane region" description="Helical" evidence="6">
    <location>
        <begin position="402"/>
        <end position="428"/>
    </location>
</feature>
<dbReference type="AlphaFoldDB" id="A0A6N6VRM2"/>
<dbReference type="RefSeq" id="WP_152214198.1">
    <property type="nucleotide sequence ID" value="NZ_JBAQYD010000076.1"/>
</dbReference>
<feature type="transmembrane region" description="Helical" evidence="6">
    <location>
        <begin position="249"/>
        <end position="268"/>
    </location>
</feature>
<protein>
    <submittedName>
        <fullName evidence="8">MMPL family transporter</fullName>
    </submittedName>
</protein>
<evidence type="ECO:0000256" key="1">
    <source>
        <dbReference type="ARBA" id="ARBA00004651"/>
    </source>
</evidence>
<evidence type="ECO:0000313" key="9">
    <source>
        <dbReference type="Proteomes" id="UP000468901"/>
    </source>
</evidence>
<evidence type="ECO:0000256" key="6">
    <source>
        <dbReference type="SAM" id="Phobius"/>
    </source>
</evidence>
<reference evidence="8 9" key="1">
    <citation type="submission" date="2019-09" db="EMBL/GenBank/DDBJ databases">
        <title>Parvibaculum sedimenti sp. nov., isolated from sediment.</title>
        <authorList>
            <person name="Wang Y."/>
        </authorList>
    </citation>
    <scope>NUCLEOTIDE SEQUENCE [LARGE SCALE GENOMIC DNA]</scope>
    <source>
        <strain evidence="8 9">HXT-9</strain>
    </source>
</reference>
<evidence type="ECO:0000256" key="5">
    <source>
        <dbReference type="ARBA" id="ARBA00023136"/>
    </source>
</evidence>
<feature type="transmembrane region" description="Helical" evidence="6">
    <location>
        <begin position="280"/>
        <end position="303"/>
    </location>
</feature>
<dbReference type="Pfam" id="PF03176">
    <property type="entry name" value="MMPL"/>
    <property type="match status" value="2"/>
</dbReference>
<feature type="transmembrane region" description="Helical" evidence="6">
    <location>
        <begin position="614"/>
        <end position="632"/>
    </location>
</feature>
<feature type="transmembrane region" description="Helical" evidence="6">
    <location>
        <begin position="742"/>
        <end position="769"/>
    </location>
</feature>
<feature type="transmembrane region" description="Helical" evidence="6">
    <location>
        <begin position="324"/>
        <end position="345"/>
    </location>
</feature>
<feature type="transmembrane region" description="Helical" evidence="6">
    <location>
        <begin position="707"/>
        <end position="730"/>
    </location>
</feature>
<dbReference type="InterPro" id="IPR050545">
    <property type="entry name" value="Mycobact_MmpL"/>
</dbReference>
<dbReference type="Gene3D" id="1.20.1640.10">
    <property type="entry name" value="Multidrug efflux transporter AcrB transmembrane domain"/>
    <property type="match status" value="2"/>
</dbReference>
<dbReference type="EMBL" id="WESC01000001">
    <property type="protein sequence ID" value="KAB7742644.1"/>
    <property type="molecule type" value="Genomic_DNA"/>
</dbReference>
<feature type="domain" description="SSD" evidence="7">
    <location>
        <begin position="647"/>
        <end position="764"/>
    </location>
</feature>
<evidence type="ECO:0000256" key="2">
    <source>
        <dbReference type="ARBA" id="ARBA00022475"/>
    </source>
</evidence>
<organism evidence="8 9">
    <name type="scientific">Parvibaculum sedimenti</name>
    <dbReference type="NCBI Taxonomy" id="2608632"/>
    <lineage>
        <taxon>Bacteria</taxon>
        <taxon>Pseudomonadati</taxon>
        <taxon>Pseudomonadota</taxon>
        <taxon>Alphaproteobacteria</taxon>
        <taxon>Hyphomicrobiales</taxon>
        <taxon>Parvibaculaceae</taxon>
        <taxon>Parvibaculum</taxon>
    </lineage>
</organism>
<dbReference type="PROSITE" id="PS50156">
    <property type="entry name" value="SSD"/>
    <property type="match status" value="2"/>
</dbReference>
<dbReference type="PANTHER" id="PTHR33406">
    <property type="entry name" value="MEMBRANE PROTEIN MJ1562-RELATED"/>
    <property type="match status" value="1"/>
</dbReference>
<evidence type="ECO:0000313" key="8">
    <source>
        <dbReference type="EMBL" id="KAB7742644.1"/>
    </source>
</evidence>
<dbReference type="Proteomes" id="UP000468901">
    <property type="component" value="Unassembled WGS sequence"/>
</dbReference>
<evidence type="ECO:0000256" key="3">
    <source>
        <dbReference type="ARBA" id="ARBA00022692"/>
    </source>
</evidence>
<keyword evidence="5 6" id="KW-0472">Membrane</keyword>
<feature type="domain" description="SSD" evidence="7">
    <location>
        <begin position="219"/>
        <end position="378"/>
    </location>
</feature>
<comment type="subcellular location">
    <subcellularLocation>
        <location evidence="1">Cell membrane</location>
        <topology evidence="1">Multi-pass membrane protein</topology>
    </subcellularLocation>
</comment>
<keyword evidence="9" id="KW-1185">Reference proteome</keyword>
<sequence>MIKFLENLVFRLRVVILATLACVTAFGLYFAFQLHMTAGFDKQLPIGHEYIQTFQQYRDQLFGSNRIIVVLEPKQGTIWNKDFFKVYKNLTDEIFFLPGVSRPTVTSLWTPNTRYREITEDGISAEDVISGKVTADTMTPKALTKIESNVIRGGFVGRLVSNDFTAAMVSAELQDYDPSTGQKLDYFDLADKLEKQIRQKYENDQYTVRIIGFAKSVGDIAAGANGVLVFFLIAFLLTALSVYLYSRSVLLTFATLFSSLTSVVWQFALLNLLGYGLDPLAILVPFLVFAIGVSHGVQQINLITAELSNGATSEEAARASFSGLLVPGTMALTTALVGFGTLYLIPVGMIRELAITASIGVALKIITNLVMLPLVVSYMTFDKDFVNRVARSREFRLKIMRWLGKVAEPRNAVVVLVVSFTLFGYAAWESRNRHVGALHAGAPELREDSRYNVDSRDVASKFALGLNQLTVVVETPPDACVDYETLKFLDQFSWHMENTPGVSLVLSLPFAVKSSSAGWNEGNLKWQAIPRNKDALAQAVASVPGQSAIMNQECTLLPHLIYLKDAKATTIATVVASVKAFRAAHNMKGVNIRLASGNMGVQAAVNEEISQSELPMMIWVYVVIIALVTLTYRDWRAVIACCLPLTFATFFGYWFMEVLQIGLTVATLPVMVLAVGIGVDYAFYIYNRIQFHLAEGRNITECFQMALLETGMATFFTAITLAIGVSTWAFSALKFQADMGLLLTFMFLVNMVMAITVLPALAVILDMIFPRRVPVRHRKSIMAH</sequence>
<accession>A0A6N6VRM2</accession>
<proteinExistence type="predicted"/>
<evidence type="ECO:0000256" key="4">
    <source>
        <dbReference type="ARBA" id="ARBA00022989"/>
    </source>
</evidence>
<dbReference type="SUPFAM" id="SSF82866">
    <property type="entry name" value="Multidrug efflux transporter AcrB transmembrane domain"/>
    <property type="match status" value="2"/>
</dbReference>
<comment type="caution">
    <text evidence="8">The sequence shown here is derived from an EMBL/GenBank/DDBJ whole genome shotgun (WGS) entry which is preliminary data.</text>
</comment>
<feature type="transmembrane region" description="Helical" evidence="6">
    <location>
        <begin position="661"/>
        <end position="686"/>
    </location>
</feature>
<dbReference type="InterPro" id="IPR004869">
    <property type="entry name" value="MMPL_dom"/>
</dbReference>
<keyword evidence="3 6" id="KW-0812">Transmembrane</keyword>